<accession>A0ACC2R661</accession>
<name>A0ACC2R661_9NEOP</name>
<gene>
    <name evidence="1" type="ORF">PYW08_013792</name>
</gene>
<proteinExistence type="predicted"/>
<keyword evidence="2" id="KW-1185">Reference proteome</keyword>
<organism evidence="1 2">
    <name type="scientific">Mythimna loreyi</name>
    <dbReference type="NCBI Taxonomy" id="667449"/>
    <lineage>
        <taxon>Eukaryota</taxon>
        <taxon>Metazoa</taxon>
        <taxon>Ecdysozoa</taxon>
        <taxon>Arthropoda</taxon>
        <taxon>Hexapoda</taxon>
        <taxon>Insecta</taxon>
        <taxon>Pterygota</taxon>
        <taxon>Neoptera</taxon>
        <taxon>Endopterygota</taxon>
        <taxon>Lepidoptera</taxon>
        <taxon>Glossata</taxon>
        <taxon>Ditrysia</taxon>
        <taxon>Noctuoidea</taxon>
        <taxon>Noctuidae</taxon>
        <taxon>Noctuinae</taxon>
        <taxon>Hadenini</taxon>
        <taxon>Mythimna</taxon>
    </lineage>
</organism>
<dbReference type="Proteomes" id="UP001231649">
    <property type="component" value="Chromosome 5"/>
</dbReference>
<evidence type="ECO:0000313" key="1">
    <source>
        <dbReference type="EMBL" id="KAJ8734542.1"/>
    </source>
</evidence>
<comment type="caution">
    <text evidence="1">The sequence shown here is derived from an EMBL/GenBank/DDBJ whole genome shotgun (WGS) entry which is preliminary data.</text>
</comment>
<evidence type="ECO:0000313" key="2">
    <source>
        <dbReference type="Proteomes" id="UP001231649"/>
    </source>
</evidence>
<reference evidence="1" key="1">
    <citation type="submission" date="2023-03" db="EMBL/GenBank/DDBJ databases">
        <title>Chromosome-level genomes of two armyworms, Mythimna separata and Mythimna loreyi, provide insights into the biosynthesis and reception of sex pheromones.</title>
        <authorList>
            <person name="Zhao H."/>
        </authorList>
    </citation>
    <scope>NUCLEOTIDE SEQUENCE</scope>
    <source>
        <strain evidence="1">BeijingLab</strain>
    </source>
</reference>
<dbReference type="EMBL" id="CM056781">
    <property type="protein sequence ID" value="KAJ8734542.1"/>
    <property type="molecule type" value="Genomic_DNA"/>
</dbReference>
<sequence length="173" mass="19783">MSLIMTKAALALKNPESNFQFVKFEAHKAKKKPAADSNEKSELRPETQHSSKDLDLKKIRHEVVKFGMSGFDPTKKEEARIALAVSLGAKPPKKEYLNYKELMQKRKQEKAKEIEEKQQMRSKSVLQTAGKKKKKGNNDVGHFLSNYGKVNKKDLNKKDDKGSKKKRKKSKII</sequence>
<protein>
    <submittedName>
        <fullName evidence="1">Uncharacterized protein</fullName>
    </submittedName>
</protein>